<sequence length="74" mass="8625">MPKRRKPKKKGIEPNPQKYTWKTCFSLPTFEEANQKRNSLKSEGKLIKVSRRKKGFLVRIGTPIRETSPKNKAL</sequence>
<protein>
    <submittedName>
        <fullName evidence="1">Uncharacterized protein</fullName>
    </submittedName>
</protein>
<reference evidence="1" key="1">
    <citation type="journal article" date="2015" name="Nature">
        <title>Complex archaea that bridge the gap between prokaryotes and eukaryotes.</title>
        <authorList>
            <person name="Spang A."/>
            <person name="Saw J.H."/>
            <person name="Jorgensen S.L."/>
            <person name="Zaremba-Niedzwiedzka K."/>
            <person name="Martijn J."/>
            <person name="Lind A.E."/>
            <person name="van Eijk R."/>
            <person name="Schleper C."/>
            <person name="Guy L."/>
            <person name="Ettema T.J."/>
        </authorList>
    </citation>
    <scope>NUCLEOTIDE SEQUENCE</scope>
</reference>
<dbReference type="AlphaFoldDB" id="A0A0F9IXW8"/>
<gene>
    <name evidence="1" type="ORF">LCGC14_1890220</name>
</gene>
<evidence type="ECO:0000313" key="1">
    <source>
        <dbReference type="EMBL" id="KKL91882.1"/>
    </source>
</evidence>
<organism evidence="1">
    <name type="scientific">marine sediment metagenome</name>
    <dbReference type="NCBI Taxonomy" id="412755"/>
    <lineage>
        <taxon>unclassified sequences</taxon>
        <taxon>metagenomes</taxon>
        <taxon>ecological metagenomes</taxon>
    </lineage>
</organism>
<comment type="caution">
    <text evidence="1">The sequence shown here is derived from an EMBL/GenBank/DDBJ whole genome shotgun (WGS) entry which is preliminary data.</text>
</comment>
<accession>A0A0F9IXW8</accession>
<proteinExistence type="predicted"/>
<dbReference type="EMBL" id="LAZR01019615">
    <property type="protein sequence ID" value="KKL91882.1"/>
    <property type="molecule type" value="Genomic_DNA"/>
</dbReference>
<name>A0A0F9IXW8_9ZZZZ</name>